<dbReference type="Proteomes" id="UP000092093">
    <property type="component" value="Unassembled WGS sequence"/>
</dbReference>
<comment type="caution">
    <text evidence="2">The sequence shown here is derived from an EMBL/GenBank/DDBJ whole genome shotgun (WGS) entry which is preliminary data.</text>
</comment>
<name>A0A1B7X635_APHFL</name>
<dbReference type="PANTHER" id="PTHR34613:SF1">
    <property type="entry name" value="SLL6017 PROTEIN"/>
    <property type="match status" value="1"/>
</dbReference>
<dbReference type="AlphaFoldDB" id="A0A1B7X635"/>
<accession>A0A1B7X635</accession>
<proteinExistence type="predicted"/>
<reference evidence="2 3" key="1">
    <citation type="submission" date="2015-09" db="EMBL/GenBank/DDBJ databases">
        <title>Aphanizomenon flos-aquae WA102.</title>
        <authorList>
            <person name="Driscoll C."/>
        </authorList>
    </citation>
    <scope>NUCLEOTIDE SEQUENCE [LARGE SCALE GENOMIC DNA]</scope>
    <source>
        <strain evidence="2">WA102</strain>
    </source>
</reference>
<dbReference type="InterPro" id="IPR025587">
    <property type="entry name" value="DUF4351"/>
</dbReference>
<dbReference type="Pfam" id="PF14261">
    <property type="entry name" value="DUF4351"/>
    <property type="match status" value="1"/>
</dbReference>
<organism evidence="2 3">
    <name type="scientific">Aphanizomenon flos-aquae WA102</name>
    <dbReference type="NCBI Taxonomy" id="1710896"/>
    <lineage>
        <taxon>Bacteria</taxon>
        <taxon>Bacillati</taxon>
        <taxon>Cyanobacteriota</taxon>
        <taxon>Cyanophyceae</taxon>
        <taxon>Nostocales</taxon>
        <taxon>Aphanizomenonaceae</taxon>
        <taxon>Aphanizomenon</taxon>
    </lineage>
</organism>
<dbReference type="PANTHER" id="PTHR34613">
    <property type="entry name" value="SLL0800 PROTEIN"/>
    <property type="match status" value="1"/>
</dbReference>
<evidence type="ECO:0000259" key="1">
    <source>
        <dbReference type="Pfam" id="PF14261"/>
    </source>
</evidence>
<dbReference type="PATRIC" id="fig|1710896.3.peg.2676"/>
<feature type="domain" description="DUF4351" evidence="1">
    <location>
        <begin position="209"/>
        <end position="264"/>
    </location>
</feature>
<protein>
    <recommendedName>
        <fullName evidence="1">DUF4351 domain-containing protein</fullName>
    </recommendedName>
</protein>
<evidence type="ECO:0000313" key="2">
    <source>
        <dbReference type="EMBL" id="OBQ44818.1"/>
    </source>
</evidence>
<dbReference type="EMBL" id="LJOW01000014">
    <property type="protein sequence ID" value="OBQ44818.1"/>
    <property type="molecule type" value="Genomic_DNA"/>
</dbReference>
<gene>
    <name evidence="2" type="ORF">AN484_05180</name>
</gene>
<evidence type="ECO:0000313" key="3">
    <source>
        <dbReference type="Proteomes" id="UP000092093"/>
    </source>
</evidence>
<sequence>MYVTKSVIIFCKWLLNTEITENPELLKTELNLEPIRVDGLFLLKTNKNIIHLEFQTVHQSKPPLPLRMLDYWVRLYRQYDTNIEQIIIFLKPTTSEEVFINEFKTANTFHRYRVIRIWECDPQPLLATTELLPLAVLAKVDNPRAILEQVAAKVNIIEDRRQQINVSACVQLLAGIRFDADLINAYFREDIMQESVVYQKIVREGLEQGRRSEIKLIVRLLQRHLGKIGTETQNKIQDLSFLQLEDLGEALLDFKTETDLISWLTEHCD</sequence>